<dbReference type="InterPro" id="IPR003593">
    <property type="entry name" value="AAA+_ATPase"/>
</dbReference>
<keyword evidence="7 10" id="KW-1133">Transmembrane helix</keyword>
<evidence type="ECO:0000256" key="10">
    <source>
        <dbReference type="SAM" id="Phobius"/>
    </source>
</evidence>
<dbReference type="SMART" id="SM00382">
    <property type="entry name" value="AAA"/>
    <property type="match status" value="1"/>
</dbReference>
<organism evidence="12 13">
    <name type="scientific">Rhodovastum atsumiense</name>
    <dbReference type="NCBI Taxonomy" id="504468"/>
    <lineage>
        <taxon>Bacteria</taxon>
        <taxon>Pseudomonadati</taxon>
        <taxon>Pseudomonadota</taxon>
        <taxon>Alphaproteobacteria</taxon>
        <taxon>Acetobacterales</taxon>
        <taxon>Acetobacteraceae</taxon>
        <taxon>Rhodovastum</taxon>
    </lineage>
</organism>
<protein>
    <submittedName>
        <fullName evidence="12">Branched-chain amino acid ABC transporter ATP-binding protein/permease</fullName>
    </submittedName>
</protein>
<dbReference type="InterPro" id="IPR027417">
    <property type="entry name" value="P-loop_NTPase"/>
</dbReference>
<keyword evidence="4 10" id="KW-0812">Transmembrane</keyword>
<keyword evidence="3" id="KW-1003">Cell membrane</keyword>
<comment type="caution">
    <text evidence="12">The sequence shown here is derived from an EMBL/GenBank/DDBJ whole genome shotgun (WGS) entry which is preliminary data.</text>
</comment>
<keyword evidence="5" id="KW-0547">Nucleotide-binding</keyword>
<dbReference type="PANTHER" id="PTHR45772">
    <property type="entry name" value="CONSERVED COMPONENT OF ABC TRANSPORTER FOR NATURAL AMINO ACIDS-RELATED"/>
    <property type="match status" value="1"/>
</dbReference>
<dbReference type="InterPro" id="IPR043428">
    <property type="entry name" value="LivM-like"/>
</dbReference>
<gene>
    <name evidence="12" type="ORF">F1189_19680</name>
</gene>
<evidence type="ECO:0000256" key="7">
    <source>
        <dbReference type="ARBA" id="ARBA00022989"/>
    </source>
</evidence>
<feature type="transmembrane region" description="Helical" evidence="10">
    <location>
        <begin position="51"/>
        <end position="72"/>
    </location>
</feature>
<proteinExistence type="predicted"/>
<evidence type="ECO:0000259" key="11">
    <source>
        <dbReference type="PROSITE" id="PS50893"/>
    </source>
</evidence>
<dbReference type="InterPro" id="IPR032823">
    <property type="entry name" value="BCA_ABC_TP_C"/>
</dbReference>
<feature type="region of interest" description="Disordered" evidence="9">
    <location>
        <begin position="283"/>
        <end position="302"/>
    </location>
</feature>
<feature type="transmembrane region" description="Helical" evidence="10">
    <location>
        <begin position="213"/>
        <end position="236"/>
    </location>
</feature>
<dbReference type="GO" id="GO:0015658">
    <property type="term" value="F:branched-chain amino acid transmembrane transporter activity"/>
    <property type="evidence" value="ECO:0007669"/>
    <property type="project" value="InterPro"/>
</dbReference>
<evidence type="ECO:0000256" key="1">
    <source>
        <dbReference type="ARBA" id="ARBA00004651"/>
    </source>
</evidence>
<feature type="domain" description="ABC transporter" evidence="11">
    <location>
        <begin position="310"/>
        <end position="555"/>
    </location>
</feature>
<dbReference type="SUPFAM" id="SSF52540">
    <property type="entry name" value="P-loop containing nucleoside triphosphate hydrolases"/>
    <property type="match status" value="1"/>
</dbReference>
<dbReference type="AlphaFoldDB" id="A0A5M6IQ40"/>
<feature type="compositionally biased region" description="Pro residues" evidence="9">
    <location>
        <begin position="290"/>
        <end position="302"/>
    </location>
</feature>
<feature type="transmembrane region" description="Helical" evidence="10">
    <location>
        <begin position="79"/>
        <end position="98"/>
    </location>
</feature>
<dbReference type="Pfam" id="PF12399">
    <property type="entry name" value="BCA_ABC_TP_C"/>
    <property type="match status" value="1"/>
</dbReference>
<evidence type="ECO:0000256" key="2">
    <source>
        <dbReference type="ARBA" id="ARBA00022448"/>
    </source>
</evidence>
<dbReference type="Pfam" id="PF00005">
    <property type="entry name" value="ABC_tran"/>
    <property type="match status" value="1"/>
</dbReference>
<name>A0A5M6IQ40_9PROT</name>
<reference evidence="12 13" key="1">
    <citation type="submission" date="2019-09" db="EMBL/GenBank/DDBJ databases">
        <title>Genome sequence of Rhodovastum atsumiense, a diverse member of the Acetobacteraceae family of non-sulfur purple photosynthetic bacteria.</title>
        <authorList>
            <person name="Meyer T."/>
            <person name="Kyndt J."/>
        </authorList>
    </citation>
    <scope>NUCLEOTIDE SEQUENCE [LARGE SCALE GENOMIC DNA]</scope>
    <source>
        <strain evidence="12 13">DSM 21279</strain>
    </source>
</reference>
<feature type="transmembrane region" description="Helical" evidence="10">
    <location>
        <begin position="175"/>
        <end position="193"/>
    </location>
</feature>
<evidence type="ECO:0000256" key="8">
    <source>
        <dbReference type="ARBA" id="ARBA00023136"/>
    </source>
</evidence>
<evidence type="ECO:0000256" key="4">
    <source>
        <dbReference type="ARBA" id="ARBA00022692"/>
    </source>
</evidence>
<dbReference type="FunFam" id="3.40.50.300:FF:000421">
    <property type="entry name" value="Branched-chain amino acid ABC transporter ATP-binding protein"/>
    <property type="match status" value="1"/>
</dbReference>
<feature type="transmembrane region" description="Helical" evidence="10">
    <location>
        <begin position="125"/>
        <end position="145"/>
    </location>
</feature>
<feature type="transmembrane region" description="Helical" evidence="10">
    <location>
        <begin position="257"/>
        <end position="279"/>
    </location>
</feature>
<evidence type="ECO:0000256" key="3">
    <source>
        <dbReference type="ARBA" id="ARBA00022475"/>
    </source>
</evidence>
<dbReference type="InterPro" id="IPR001851">
    <property type="entry name" value="ABC_transp_permease"/>
</dbReference>
<dbReference type="InterPro" id="IPR051120">
    <property type="entry name" value="ABC_AA/LPS_Transport"/>
</dbReference>
<keyword evidence="2" id="KW-0813">Transport</keyword>
<dbReference type="GO" id="GO:0005886">
    <property type="term" value="C:plasma membrane"/>
    <property type="evidence" value="ECO:0007669"/>
    <property type="project" value="UniProtKB-SubCell"/>
</dbReference>
<keyword evidence="8 10" id="KW-0472">Membrane</keyword>
<evidence type="ECO:0000256" key="9">
    <source>
        <dbReference type="SAM" id="MobiDB-lite"/>
    </source>
</evidence>
<dbReference type="EMBL" id="VWPK01000034">
    <property type="protein sequence ID" value="KAA5610376.1"/>
    <property type="molecule type" value="Genomic_DNA"/>
</dbReference>
<accession>A0A5M6IQ40</accession>
<dbReference type="PROSITE" id="PS00211">
    <property type="entry name" value="ABC_TRANSPORTER_1"/>
    <property type="match status" value="1"/>
</dbReference>
<sequence>MNYIGLSALAALGLVLLTGVGGLTSFGQAAFVGIGAYATAVLTTEFGASPWLGLLAGLAVAGAVAMVLGAATLRLSGHLLPLSTIAWGLALFFLFGNLDLLGRHTGISAIPPVTLGGWSLGSAAASYYLVWGATVAALLLAARLLESRQGRAIRALRGGTAMAESLGIDTFRVRLWVFVIAALCAALSGWLFAHVQRVVSPSAFELRAGIELLFMAMLGGAGHVGGAVVGAALVTLGRDALQDGLARFGPGMGRAEIVVFAALFILVLQTARGGILPALGRWLPRRDPPPPEPAPPLPRRPCPTPGETLLAVEGLEKRFGGLVAVGGVSFDVRAGEILGLIGPNGAGKSTTFNLVTGAQRPTAGRVRFRGADVTGAPARRMAALGLARTFQHVRLRPSMTLLENVMLGAHLRGRAGLVAGALGLDRAEETALRAEAMRALARVGLDATPHALAGSLALGQQRVLEIARALAADPVLVVLDEPAAGLRRLEKQALAGLLRELRAEGMTILLVEHDMEFVMGLVDRIVVLDFGVRLAEGTPAEIRADARVQEAYLGGVA</sequence>
<evidence type="ECO:0000313" key="13">
    <source>
        <dbReference type="Proteomes" id="UP000325255"/>
    </source>
</evidence>
<dbReference type="CDD" id="cd03219">
    <property type="entry name" value="ABC_Mj1267_LivG_branched"/>
    <property type="match status" value="1"/>
</dbReference>
<dbReference type="PANTHER" id="PTHR45772:SF2">
    <property type="entry name" value="ABC TRANSPORTER ATP-BINDING PROTEIN"/>
    <property type="match status" value="1"/>
</dbReference>
<dbReference type="PROSITE" id="PS50893">
    <property type="entry name" value="ABC_TRANSPORTER_2"/>
    <property type="match status" value="1"/>
</dbReference>
<dbReference type="GO" id="GO:0005524">
    <property type="term" value="F:ATP binding"/>
    <property type="evidence" value="ECO:0007669"/>
    <property type="project" value="UniProtKB-KW"/>
</dbReference>
<comment type="subcellular location">
    <subcellularLocation>
        <location evidence="1">Cell membrane</location>
        <topology evidence="1">Multi-pass membrane protein</topology>
    </subcellularLocation>
</comment>
<keyword evidence="13" id="KW-1185">Reference proteome</keyword>
<dbReference type="Pfam" id="PF02653">
    <property type="entry name" value="BPD_transp_2"/>
    <property type="match status" value="1"/>
</dbReference>
<dbReference type="InterPro" id="IPR017871">
    <property type="entry name" value="ABC_transporter-like_CS"/>
</dbReference>
<dbReference type="InterPro" id="IPR003439">
    <property type="entry name" value="ABC_transporter-like_ATP-bd"/>
</dbReference>
<evidence type="ECO:0000256" key="5">
    <source>
        <dbReference type="ARBA" id="ARBA00022741"/>
    </source>
</evidence>
<dbReference type="Gene3D" id="3.40.50.300">
    <property type="entry name" value="P-loop containing nucleotide triphosphate hydrolases"/>
    <property type="match status" value="1"/>
</dbReference>
<keyword evidence="6 12" id="KW-0067">ATP-binding</keyword>
<evidence type="ECO:0000256" key="6">
    <source>
        <dbReference type="ARBA" id="ARBA00022840"/>
    </source>
</evidence>
<dbReference type="Proteomes" id="UP000325255">
    <property type="component" value="Unassembled WGS sequence"/>
</dbReference>
<dbReference type="CDD" id="cd06581">
    <property type="entry name" value="TM_PBP1_LivM_like"/>
    <property type="match status" value="1"/>
</dbReference>
<evidence type="ECO:0000313" key="12">
    <source>
        <dbReference type="EMBL" id="KAA5610376.1"/>
    </source>
</evidence>
<dbReference type="OrthoDB" id="9805029at2"/>
<dbReference type="GO" id="GO:0016887">
    <property type="term" value="F:ATP hydrolysis activity"/>
    <property type="evidence" value="ECO:0007669"/>
    <property type="project" value="InterPro"/>
</dbReference>